<dbReference type="GeneID" id="17251782"/>
<protein>
    <recommendedName>
        <fullName evidence="4">EamA domain-containing protein</fullName>
    </recommendedName>
</protein>
<feature type="transmembrane region" description="Helical" evidence="1">
    <location>
        <begin position="39"/>
        <end position="62"/>
    </location>
</feature>
<accession>A0A0D3I2Y4</accession>
<name>A0A0D3I2Y4_EMIH1</name>
<feature type="transmembrane region" description="Helical" evidence="1">
    <location>
        <begin position="74"/>
        <end position="92"/>
    </location>
</feature>
<dbReference type="Proteomes" id="UP000013827">
    <property type="component" value="Unassembled WGS sequence"/>
</dbReference>
<dbReference type="PaxDb" id="2903-EOD05619"/>
<feature type="transmembrane region" description="Helical" evidence="1">
    <location>
        <begin position="159"/>
        <end position="178"/>
    </location>
</feature>
<dbReference type="HOGENOM" id="CLU_1285397_0_0_1"/>
<evidence type="ECO:0000313" key="2">
    <source>
        <dbReference type="EnsemblProtists" id="EOD05619"/>
    </source>
</evidence>
<evidence type="ECO:0000313" key="3">
    <source>
        <dbReference type="Proteomes" id="UP000013827"/>
    </source>
</evidence>
<keyword evidence="3" id="KW-1185">Reference proteome</keyword>
<keyword evidence="1" id="KW-1133">Transmembrane helix</keyword>
<organism evidence="2 3">
    <name type="scientific">Emiliania huxleyi (strain CCMP1516)</name>
    <dbReference type="NCBI Taxonomy" id="280463"/>
    <lineage>
        <taxon>Eukaryota</taxon>
        <taxon>Haptista</taxon>
        <taxon>Haptophyta</taxon>
        <taxon>Prymnesiophyceae</taxon>
        <taxon>Isochrysidales</taxon>
        <taxon>Noelaerhabdaceae</taxon>
        <taxon>Emiliania</taxon>
    </lineage>
</organism>
<feature type="transmembrane region" description="Helical" evidence="1">
    <location>
        <begin position="104"/>
        <end position="122"/>
    </location>
</feature>
<dbReference type="AlphaFoldDB" id="A0A0D3I2Y4"/>
<feature type="transmembrane region" description="Helical" evidence="1">
    <location>
        <begin position="134"/>
        <end position="153"/>
    </location>
</feature>
<keyword evidence="1" id="KW-0812">Transmembrane</keyword>
<dbReference type="EnsemblProtists" id="EOD05619">
    <property type="protein sequence ID" value="EOD05619"/>
    <property type="gene ID" value="EMIHUDRAFT_220063"/>
</dbReference>
<keyword evidence="1" id="KW-0472">Membrane</keyword>
<evidence type="ECO:0000256" key="1">
    <source>
        <dbReference type="SAM" id="Phobius"/>
    </source>
</evidence>
<proteinExistence type="predicted"/>
<reference evidence="3" key="1">
    <citation type="journal article" date="2013" name="Nature">
        <title>Pan genome of the phytoplankton Emiliania underpins its global distribution.</title>
        <authorList>
            <person name="Read B.A."/>
            <person name="Kegel J."/>
            <person name="Klute M.J."/>
            <person name="Kuo A."/>
            <person name="Lefebvre S.C."/>
            <person name="Maumus F."/>
            <person name="Mayer C."/>
            <person name="Miller J."/>
            <person name="Monier A."/>
            <person name="Salamov A."/>
            <person name="Young J."/>
            <person name="Aguilar M."/>
            <person name="Claverie J.M."/>
            <person name="Frickenhaus S."/>
            <person name="Gonzalez K."/>
            <person name="Herman E.K."/>
            <person name="Lin Y.C."/>
            <person name="Napier J."/>
            <person name="Ogata H."/>
            <person name="Sarno A.F."/>
            <person name="Shmutz J."/>
            <person name="Schroeder D."/>
            <person name="de Vargas C."/>
            <person name="Verret F."/>
            <person name="von Dassow P."/>
            <person name="Valentin K."/>
            <person name="Van de Peer Y."/>
            <person name="Wheeler G."/>
            <person name="Dacks J.B."/>
            <person name="Delwiche C.F."/>
            <person name="Dyhrman S.T."/>
            <person name="Glockner G."/>
            <person name="John U."/>
            <person name="Richards T."/>
            <person name="Worden A.Z."/>
            <person name="Zhang X."/>
            <person name="Grigoriev I.V."/>
            <person name="Allen A.E."/>
            <person name="Bidle K."/>
            <person name="Borodovsky M."/>
            <person name="Bowler C."/>
            <person name="Brownlee C."/>
            <person name="Cock J.M."/>
            <person name="Elias M."/>
            <person name="Gladyshev V.N."/>
            <person name="Groth M."/>
            <person name="Guda C."/>
            <person name="Hadaegh A."/>
            <person name="Iglesias-Rodriguez M.D."/>
            <person name="Jenkins J."/>
            <person name="Jones B.M."/>
            <person name="Lawson T."/>
            <person name="Leese F."/>
            <person name="Lindquist E."/>
            <person name="Lobanov A."/>
            <person name="Lomsadze A."/>
            <person name="Malik S.B."/>
            <person name="Marsh M.E."/>
            <person name="Mackinder L."/>
            <person name="Mock T."/>
            <person name="Mueller-Roeber B."/>
            <person name="Pagarete A."/>
            <person name="Parker M."/>
            <person name="Probert I."/>
            <person name="Quesneville H."/>
            <person name="Raines C."/>
            <person name="Rensing S.A."/>
            <person name="Riano-Pachon D.M."/>
            <person name="Richier S."/>
            <person name="Rokitta S."/>
            <person name="Shiraiwa Y."/>
            <person name="Soanes D.M."/>
            <person name="van der Giezen M."/>
            <person name="Wahlund T.M."/>
            <person name="Williams B."/>
            <person name="Wilson W."/>
            <person name="Wolfe G."/>
            <person name="Wurch L.L."/>
        </authorList>
    </citation>
    <scope>NUCLEOTIDE SEQUENCE</scope>
</reference>
<reference evidence="2" key="2">
    <citation type="submission" date="2024-10" db="UniProtKB">
        <authorList>
            <consortium name="EnsemblProtists"/>
        </authorList>
    </citation>
    <scope>IDENTIFICATION</scope>
</reference>
<evidence type="ECO:0008006" key="4">
    <source>
        <dbReference type="Google" id="ProtNLM"/>
    </source>
</evidence>
<sequence>MTTAASNAVVLIEINPLWGAALGCLFLSDVLPRVVRATWYGNLVAIGAGLFFQAFLLCCRLFGRRCPGAPTAGLACWGALGCGMTAAIVAVAHGSVLCPPHAEFYPLIIGNGALAGLAWVCCIKACQLVTGAEVGLILLADMPLVPFWVYLGLGEVPSPFTIGGGLTVWATLGVHGWLDYRAGREAERCDGAARRLEESHLEGGKRTELSIERFN</sequence>
<dbReference type="KEGG" id="ehx:EMIHUDRAFT_220063"/>
<dbReference type="RefSeq" id="XP_005758048.1">
    <property type="nucleotide sequence ID" value="XM_005757991.1"/>
</dbReference>